<reference evidence="4" key="1">
    <citation type="submission" date="2019-07" db="EMBL/GenBank/DDBJ databases">
        <title>Shewanella sp. YLB-08 draft genomic sequence.</title>
        <authorList>
            <person name="Yu L."/>
        </authorList>
    </citation>
    <scope>NUCLEOTIDE SEQUENCE [LARGE SCALE GENOMIC DNA]</scope>
    <source>
        <strain evidence="4">JCM 20706</strain>
    </source>
</reference>
<dbReference type="AlphaFoldDB" id="A0A553JLA6"/>
<dbReference type="Proteomes" id="UP000318126">
    <property type="component" value="Unassembled WGS sequence"/>
</dbReference>
<feature type="domain" description="HPt" evidence="2">
    <location>
        <begin position="31"/>
        <end position="109"/>
    </location>
</feature>
<dbReference type="Gene3D" id="1.20.120.160">
    <property type="entry name" value="HPT domain"/>
    <property type="match status" value="1"/>
</dbReference>
<dbReference type="InterPro" id="IPR036641">
    <property type="entry name" value="HPT_dom_sf"/>
</dbReference>
<dbReference type="EMBL" id="VKGK01000021">
    <property type="protein sequence ID" value="TRY13240.1"/>
    <property type="molecule type" value="Genomic_DNA"/>
</dbReference>
<dbReference type="GO" id="GO:0000160">
    <property type="term" value="P:phosphorelay signal transduction system"/>
    <property type="evidence" value="ECO:0007669"/>
    <property type="project" value="UniProtKB-KW"/>
</dbReference>
<keyword evidence="4" id="KW-1185">Reference proteome</keyword>
<organism evidence="3 4">
    <name type="scientific">Shewanella hanedai</name>
    <name type="common">Alteromonas hanedai</name>
    <dbReference type="NCBI Taxonomy" id="25"/>
    <lineage>
        <taxon>Bacteria</taxon>
        <taxon>Pseudomonadati</taxon>
        <taxon>Pseudomonadota</taxon>
        <taxon>Gammaproteobacteria</taxon>
        <taxon>Alteromonadales</taxon>
        <taxon>Shewanellaceae</taxon>
        <taxon>Shewanella</taxon>
    </lineage>
</organism>
<evidence type="ECO:0000259" key="2">
    <source>
        <dbReference type="Pfam" id="PF01627"/>
    </source>
</evidence>
<dbReference type="InterPro" id="IPR008207">
    <property type="entry name" value="Sig_transdc_His_kin_Hpt_dom"/>
</dbReference>
<gene>
    <name evidence="3" type="ORF">FN961_16445</name>
</gene>
<protein>
    <submittedName>
        <fullName evidence="3">Hpt domain-containing protein</fullName>
    </submittedName>
</protein>
<comment type="caution">
    <text evidence="3">The sequence shown here is derived from an EMBL/GenBank/DDBJ whole genome shotgun (WGS) entry which is preliminary data.</text>
</comment>
<accession>A0A553JLA6</accession>
<sequence>MTEKNLEILNKNIMLDLIGDDPVMIKQFEIDFLKQAKESLQKLILMYNQGSFSGVKEEAHFLKTSAAAVGAEQTSYLLKALELSGEEEDKPKCKRLIVNIKTSLQQVRGAIIDDSASNSGLSPSQGDNAS</sequence>
<dbReference type="RefSeq" id="WP_144041270.1">
    <property type="nucleotide sequence ID" value="NZ_BMPL01000018.1"/>
</dbReference>
<dbReference type="Pfam" id="PF01627">
    <property type="entry name" value="Hpt"/>
    <property type="match status" value="1"/>
</dbReference>
<dbReference type="GO" id="GO:0004672">
    <property type="term" value="F:protein kinase activity"/>
    <property type="evidence" value="ECO:0007669"/>
    <property type="project" value="UniProtKB-ARBA"/>
</dbReference>
<keyword evidence="1" id="KW-0902">Two-component regulatory system</keyword>
<evidence type="ECO:0000256" key="1">
    <source>
        <dbReference type="ARBA" id="ARBA00023012"/>
    </source>
</evidence>
<name>A0A553JLA6_SHEHA</name>
<evidence type="ECO:0000313" key="4">
    <source>
        <dbReference type="Proteomes" id="UP000318126"/>
    </source>
</evidence>
<dbReference type="SUPFAM" id="SSF47226">
    <property type="entry name" value="Histidine-containing phosphotransfer domain, HPT domain"/>
    <property type="match status" value="1"/>
</dbReference>
<evidence type="ECO:0000313" key="3">
    <source>
        <dbReference type="EMBL" id="TRY13240.1"/>
    </source>
</evidence>
<dbReference type="OrthoDB" id="6307719at2"/>
<proteinExistence type="predicted"/>